<dbReference type="Proteomes" id="UP000317243">
    <property type="component" value="Unassembled WGS sequence"/>
</dbReference>
<organism evidence="1 2">
    <name type="scientific">Thalassoglobus neptunius</name>
    <dbReference type="NCBI Taxonomy" id="1938619"/>
    <lineage>
        <taxon>Bacteria</taxon>
        <taxon>Pseudomonadati</taxon>
        <taxon>Planctomycetota</taxon>
        <taxon>Planctomycetia</taxon>
        <taxon>Planctomycetales</taxon>
        <taxon>Planctomycetaceae</taxon>
        <taxon>Thalassoglobus</taxon>
    </lineage>
</organism>
<protein>
    <submittedName>
        <fullName evidence="1">Uncharacterized protein</fullName>
    </submittedName>
</protein>
<accession>A0A5C5X6D0</accession>
<evidence type="ECO:0000313" key="1">
    <source>
        <dbReference type="EMBL" id="TWT58586.1"/>
    </source>
</evidence>
<sequence length="52" mass="5647">MQSLRLVSFDECFYQGVLGILELISKPVGRATFGNVIESVAVSKPVFDIANS</sequence>
<proteinExistence type="predicted"/>
<keyword evidence="2" id="KW-1185">Reference proteome</keyword>
<gene>
    <name evidence="1" type="ORF">KOR42_19680</name>
</gene>
<name>A0A5C5X6D0_9PLAN</name>
<reference evidence="1 2" key="1">
    <citation type="submission" date="2019-02" db="EMBL/GenBank/DDBJ databases">
        <title>Deep-cultivation of Planctomycetes and their phenomic and genomic characterization uncovers novel biology.</title>
        <authorList>
            <person name="Wiegand S."/>
            <person name="Jogler M."/>
            <person name="Boedeker C."/>
            <person name="Pinto D."/>
            <person name="Vollmers J."/>
            <person name="Rivas-Marin E."/>
            <person name="Kohn T."/>
            <person name="Peeters S.H."/>
            <person name="Heuer A."/>
            <person name="Rast P."/>
            <person name="Oberbeckmann S."/>
            <person name="Bunk B."/>
            <person name="Jeske O."/>
            <person name="Meyerdierks A."/>
            <person name="Storesund J.E."/>
            <person name="Kallscheuer N."/>
            <person name="Luecker S."/>
            <person name="Lage O.M."/>
            <person name="Pohl T."/>
            <person name="Merkel B.J."/>
            <person name="Hornburger P."/>
            <person name="Mueller R.-W."/>
            <person name="Bruemmer F."/>
            <person name="Labrenz M."/>
            <person name="Spormann A.M."/>
            <person name="Op Den Camp H."/>
            <person name="Overmann J."/>
            <person name="Amann R."/>
            <person name="Jetten M.S.M."/>
            <person name="Mascher T."/>
            <person name="Medema M.H."/>
            <person name="Devos D.P."/>
            <person name="Kaster A.-K."/>
            <person name="Ovreas L."/>
            <person name="Rohde M."/>
            <person name="Galperin M.Y."/>
            <person name="Jogler C."/>
        </authorList>
    </citation>
    <scope>NUCLEOTIDE SEQUENCE [LARGE SCALE GENOMIC DNA]</scope>
    <source>
        <strain evidence="1 2">KOR42</strain>
    </source>
</reference>
<evidence type="ECO:0000313" key="2">
    <source>
        <dbReference type="Proteomes" id="UP000317243"/>
    </source>
</evidence>
<dbReference type="AlphaFoldDB" id="A0A5C5X6D0"/>
<dbReference type="EMBL" id="SIHI01000001">
    <property type="protein sequence ID" value="TWT58586.1"/>
    <property type="molecule type" value="Genomic_DNA"/>
</dbReference>
<comment type="caution">
    <text evidence="1">The sequence shown here is derived from an EMBL/GenBank/DDBJ whole genome shotgun (WGS) entry which is preliminary data.</text>
</comment>